<organism evidence="2 3">
    <name type="scientific">Kribbella deserti</name>
    <dbReference type="NCBI Taxonomy" id="1926257"/>
    <lineage>
        <taxon>Bacteria</taxon>
        <taxon>Bacillati</taxon>
        <taxon>Actinomycetota</taxon>
        <taxon>Actinomycetes</taxon>
        <taxon>Propionibacteriales</taxon>
        <taxon>Kribbellaceae</taxon>
        <taxon>Kribbella</taxon>
    </lineage>
</organism>
<comment type="caution">
    <text evidence="2">The sequence shown here is derived from an EMBL/GenBank/DDBJ whole genome shotgun (WGS) entry which is preliminary data.</text>
</comment>
<sequence length="348" mass="37819">MSDDDLKTMLRGAADRRTYPRIDVGPLIERADRIRRRRRWGAGTAVAIAVSLILAAPMTVKAINEPEPPVTFSGTPMPGVGRGDEALAKVTGAEAMRRCELQWSTTLGRPVKGEVLAKVGVDTRPVQPGAVIMMVSQDEQGMFDCAIPGDTAPSAADLDAFAEPDPPTEQGEILRRCSTRFWHDLSSWTVQSISVEPGLASGLIALSPSGKYVVKCFLTAPKARSQLWDKSGIEPVRPAPKGLSELSPLSKSSQMIFDRAIQLCARKPDDCRILLPEAGRVPRNVAKLHVQTNTATYEVPVRDGWFVYTIGRNNEPFEHVAVKVSAYDATGRNLGPVRGWPLDLRGTG</sequence>
<evidence type="ECO:0008006" key="4">
    <source>
        <dbReference type="Google" id="ProtNLM"/>
    </source>
</evidence>
<gene>
    <name evidence="2" type="ORF">ACFFGN_11020</name>
</gene>
<dbReference type="RefSeq" id="WP_380046126.1">
    <property type="nucleotide sequence ID" value="NZ_JBHLTC010000012.1"/>
</dbReference>
<keyword evidence="1" id="KW-0472">Membrane</keyword>
<dbReference type="Proteomes" id="UP001589890">
    <property type="component" value="Unassembled WGS sequence"/>
</dbReference>
<reference evidence="2 3" key="1">
    <citation type="submission" date="2024-09" db="EMBL/GenBank/DDBJ databases">
        <authorList>
            <person name="Sun Q."/>
            <person name="Mori K."/>
        </authorList>
    </citation>
    <scope>NUCLEOTIDE SEQUENCE [LARGE SCALE GENOMIC DNA]</scope>
    <source>
        <strain evidence="2 3">CGMCC 1.15906</strain>
    </source>
</reference>
<keyword evidence="1" id="KW-1133">Transmembrane helix</keyword>
<evidence type="ECO:0000313" key="3">
    <source>
        <dbReference type="Proteomes" id="UP001589890"/>
    </source>
</evidence>
<keyword evidence="1" id="KW-0812">Transmembrane</keyword>
<evidence type="ECO:0000256" key="1">
    <source>
        <dbReference type="SAM" id="Phobius"/>
    </source>
</evidence>
<name>A0ABV6QIX9_9ACTN</name>
<protein>
    <recommendedName>
        <fullName evidence="4">PASTA domain-containing protein</fullName>
    </recommendedName>
</protein>
<keyword evidence="3" id="KW-1185">Reference proteome</keyword>
<accession>A0ABV6QIX9</accession>
<dbReference type="EMBL" id="JBHLTC010000012">
    <property type="protein sequence ID" value="MFC0624594.1"/>
    <property type="molecule type" value="Genomic_DNA"/>
</dbReference>
<feature type="transmembrane region" description="Helical" evidence="1">
    <location>
        <begin position="40"/>
        <end position="60"/>
    </location>
</feature>
<proteinExistence type="predicted"/>
<evidence type="ECO:0000313" key="2">
    <source>
        <dbReference type="EMBL" id="MFC0624594.1"/>
    </source>
</evidence>